<dbReference type="EMBL" id="QLIX01000008">
    <property type="protein sequence ID" value="RAI58532.1"/>
    <property type="molecule type" value="Genomic_DNA"/>
</dbReference>
<dbReference type="Proteomes" id="UP000249065">
    <property type="component" value="Unassembled WGS sequence"/>
</dbReference>
<sequence length="335" mass="35509">MSPLPETMTFIDHGAGGAPEVLVPKTGPLPRPGPDEVLIRVLATGVNRPDVQQRKGQYPPPPGASPVIGLETAGEVVAAGPEAAPWKPGDRVAALTNGGAYAEYCTAPAAQCLPWPRGFDAIRAAALPETFFTVWANLFGHGRLQPGETALIHGGTSGIGVTAIQLAKAFGARVIATAGSEEKCRACRELGADVAVNYRTEDFVEAVKRETGGKLADVVLDMVGAEYFGRNLRCLGMDGRLVLIAFLGGFEAEKVDLRPIMLRRLVVTGSTMRPRTTAQKGEIARALREKVWPLLEAGKVAPPIDKVFPLREAAAAHALMESSQHIGKIMLQVAD</sequence>
<dbReference type="CDD" id="cd05276">
    <property type="entry name" value="p53_inducible_oxidoreductase"/>
    <property type="match status" value="1"/>
</dbReference>
<dbReference type="InterPro" id="IPR036291">
    <property type="entry name" value="NAD(P)-bd_dom_sf"/>
</dbReference>
<dbReference type="SUPFAM" id="SSF51735">
    <property type="entry name" value="NAD(P)-binding Rossmann-fold domains"/>
    <property type="match status" value="1"/>
</dbReference>
<evidence type="ECO:0000259" key="3">
    <source>
        <dbReference type="SMART" id="SM00829"/>
    </source>
</evidence>
<dbReference type="Pfam" id="PF00107">
    <property type="entry name" value="ADH_zinc_N"/>
    <property type="match status" value="1"/>
</dbReference>
<comment type="caution">
    <text evidence="4">The sequence shown here is derived from an EMBL/GenBank/DDBJ whole genome shotgun (WGS) entry which is preliminary data.</text>
</comment>
<dbReference type="RefSeq" id="WP_111470148.1">
    <property type="nucleotide sequence ID" value="NZ_QLIX01000008.1"/>
</dbReference>
<dbReference type="GO" id="GO:0016651">
    <property type="term" value="F:oxidoreductase activity, acting on NAD(P)H"/>
    <property type="evidence" value="ECO:0007669"/>
    <property type="project" value="TreeGrafter"/>
</dbReference>
<dbReference type="InterPro" id="IPR011032">
    <property type="entry name" value="GroES-like_sf"/>
</dbReference>
<dbReference type="SMART" id="SM00829">
    <property type="entry name" value="PKS_ER"/>
    <property type="match status" value="1"/>
</dbReference>
<organism evidence="4 5">
    <name type="scientific">Roseicella frigidaeris</name>
    <dbReference type="NCBI Taxonomy" id="2230885"/>
    <lineage>
        <taxon>Bacteria</taxon>
        <taxon>Pseudomonadati</taxon>
        <taxon>Pseudomonadota</taxon>
        <taxon>Alphaproteobacteria</taxon>
        <taxon>Acetobacterales</taxon>
        <taxon>Roseomonadaceae</taxon>
        <taxon>Roseicella</taxon>
    </lineage>
</organism>
<proteinExistence type="predicted"/>
<evidence type="ECO:0000313" key="4">
    <source>
        <dbReference type="EMBL" id="RAI58532.1"/>
    </source>
</evidence>
<protein>
    <submittedName>
        <fullName evidence="4">NAD(P)H-quinone oxidoreductase</fullName>
    </submittedName>
</protein>
<evidence type="ECO:0000313" key="5">
    <source>
        <dbReference type="Proteomes" id="UP000249065"/>
    </source>
</evidence>
<dbReference type="InterPro" id="IPR014189">
    <property type="entry name" value="Quinone_OxRdtase_PIG3"/>
</dbReference>
<dbReference type="GO" id="GO:0070402">
    <property type="term" value="F:NADPH binding"/>
    <property type="evidence" value="ECO:0007669"/>
    <property type="project" value="TreeGrafter"/>
</dbReference>
<evidence type="ECO:0000256" key="1">
    <source>
        <dbReference type="ARBA" id="ARBA00022857"/>
    </source>
</evidence>
<reference evidence="5" key="1">
    <citation type="submission" date="2018-06" db="EMBL/GenBank/DDBJ databases">
        <authorList>
            <person name="Khan S.A."/>
        </authorList>
    </citation>
    <scope>NUCLEOTIDE SEQUENCE [LARGE SCALE GENOMIC DNA]</scope>
    <source>
        <strain evidence="5">DB-1506</strain>
    </source>
</reference>
<keyword evidence="1" id="KW-0521">NADP</keyword>
<keyword evidence="5" id="KW-1185">Reference proteome</keyword>
<feature type="domain" description="Enoyl reductase (ER)" evidence="3">
    <location>
        <begin position="17"/>
        <end position="331"/>
    </location>
</feature>
<dbReference type="InterPro" id="IPR020843">
    <property type="entry name" value="ER"/>
</dbReference>
<dbReference type="InterPro" id="IPR013154">
    <property type="entry name" value="ADH-like_N"/>
</dbReference>
<dbReference type="SUPFAM" id="SSF50129">
    <property type="entry name" value="GroES-like"/>
    <property type="match status" value="1"/>
</dbReference>
<accession>A0A327M883</accession>
<dbReference type="Gene3D" id="3.90.180.10">
    <property type="entry name" value="Medium-chain alcohol dehydrogenases, catalytic domain"/>
    <property type="match status" value="1"/>
</dbReference>
<dbReference type="Gene3D" id="3.40.50.720">
    <property type="entry name" value="NAD(P)-binding Rossmann-like Domain"/>
    <property type="match status" value="1"/>
</dbReference>
<dbReference type="PANTHER" id="PTHR48106">
    <property type="entry name" value="QUINONE OXIDOREDUCTASE PIG3-RELATED"/>
    <property type="match status" value="1"/>
</dbReference>
<dbReference type="InterPro" id="IPR013149">
    <property type="entry name" value="ADH-like_C"/>
</dbReference>
<evidence type="ECO:0000256" key="2">
    <source>
        <dbReference type="ARBA" id="ARBA00023002"/>
    </source>
</evidence>
<name>A0A327M883_9PROT</name>
<gene>
    <name evidence="4" type="ORF">DOO78_12600</name>
</gene>
<dbReference type="AlphaFoldDB" id="A0A327M883"/>
<dbReference type="Pfam" id="PF08240">
    <property type="entry name" value="ADH_N"/>
    <property type="match status" value="1"/>
</dbReference>
<dbReference type="PANTHER" id="PTHR48106:SF8">
    <property type="entry name" value="OS02G0805600 PROTEIN"/>
    <property type="match status" value="1"/>
</dbReference>
<dbReference type="NCBIfam" id="TIGR02824">
    <property type="entry name" value="quinone_pig3"/>
    <property type="match status" value="1"/>
</dbReference>
<dbReference type="OrthoDB" id="9780520at2"/>
<keyword evidence="2" id="KW-0560">Oxidoreductase</keyword>